<evidence type="ECO:0000313" key="2">
    <source>
        <dbReference type="Proteomes" id="UP000034371"/>
    </source>
</evidence>
<gene>
    <name evidence="1" type="ORF">UU78_C0010G0001</name>
</gene>
<evidence type="ECO:0000313" key="1">
    <source>
        <dbReference type="EMBL" id="KKS22880.1"/>
    </source>
</evidence>
<dbReference type="AlphaFoldDB" id="A0A0G0XDF1"/>
<reference evidence="1 2" key="1">
    <citation type="journal article" date="2015" name="Nature">
        <title>rRNA introns, odd ribosomes, and small enigmatic genomes across a large radiation of phyla.</title>
        <authorList>
            <person name="Brown C.T."/>
            <person name="Hug L.A."/>
            <person name="Thomas B.C."/>
            <person name="Sharon I."/>
            <person name="Castelle C.J."/>
            <person name="Singh A."/>
            <person name="Wilkins M.J."/>
            <person name="Williams K.H."/>
            <person name="Banfield J.F."/>
        </authorList>
    </citation>
    <scope>NUCLEOTIDE SEQUENCE [LARGE SCALE GENOMIC DNA]</scope>
</reference>
<organism evidence="1 2">
    <name type="scientific">Candidatus Roizmanbacteria bacterium GW2011_GWC2_41_7</name>
    <dbReference type="NCBI Taxonomy" id="1618487"/>
    <lineage>
        <taxon>Bacteria</taxon>
        <taxon>Candidatus Roizmaniibacteriota</taxon>
    </lineage>
</organism>
<dbReference type="EMBL" id="LCBY01000010">
    <property type="protein sequence ID" value="KKS22880.1"/>
    <property type="molecule type" value="Genomic_DNA"/>
</dbReference>
<comment type="caution">
    <text evidence="1">The sequence shown here is derived from an EMBL/GenBank/DDBJ whole genome shotgun (WGS) entry which is preliminary data.</text>
</comment>
<sequence length="67" mass="7786">RPELNEYTVSVLNLSRNQFSTRPIDLPSFHVHGEQNVFMATHTSSDSVLGEREIAIIRILYFKLRKL</sequence>
<feature type="non-terminal residue" evidence="1">
    <location>
        <position position="1"/>
    </location>
</feature>
<protein>
    <submittedName>
        <fullName evidence="1">Uncharacterized protein</fullName>
    </submittedName>
</protein>
<proteinExistence type="predicted"/>
<accession>A0A0G0XDF1</accession>
<dbReference type="Proteomes" id="UP000034371">
    <property type="component" value="Unassembled WGS sequence"/>
</dbReference>
<name>A0A0G0XDF1_9BACT</name>